<comment type="caution">
    <text evidence="1">The sequence shown here is derived from an EMBL/GenBank/DDBJ whole genome shotgun (WGS) entry which is preliminary data.</text>
</comment>
<organism evidence="1 2">
    <name type="scientific">Streptomyces flaveolus</name>
    <dbReference type="NCBI Taxonomy" id="67297"/>
    <lineage>
        <taxon>Bacteria</taxon>
        <taxon>Bacillati</taxon>
        <taxon>Actinomycetota</taxon>
        <taxon>Actinomycetes</taxon>
        <taxon>Kitasatosporales</taxon>
        <taxon>Streptomycetaceae</taxon>
        <taxon>Streptomyces</taxon>
    </lineage>
</organism>
<proteinExistence type="predicted"/>
<dbReference type="Proteomes" id="UP001551011">
    <property type="component" value="Unassembled WGS sequence"/>
</dbReference>
<reference evidence="1 2" key="1">
    <citation type="submission" date="2024-06" db="EMBL/GenBank/DDBJ databases">
        <title>The Natural Products Discovery Center: Release of the First 8490 Sequenced Strains for Exploring Actinobacteria Biosynthetic Diversity.</title>
        <authorList>
            <person name="Kalkreuter E."/>
            <person name="Kautsar S.A."/>
            <person name="Yang D."/>
            <person name="Bader C.D."/>
            <person name="Teijaro C.N."/>
            <person name="Fluegel L."/>
            <person name="Davis C.M."/>
            <person name="Simpson J.R."/>
            <person name="Lauterbach L."/>
            <person name="Steele A.D."/>
            <person name="Gui C."/>
            <person name="Meng S."/>
            <person name="Li G."/>
            <person name="Viehrig K."/>
            <person name="Ye F."/>
            <person name="Su P."/>
            <person name="Kiefer A.F."/>
            <person name="Nichols A."/>
            <person name="Cepeda A.J."/>
            <person name="Yan W."/>
            <person name="Fan B."/>
            <person name="Jiang Y."/>
            <person name="Adhikari A."/>
            <person name="Zheng C.-J."/>
            <person name="Schuster L."/>
            <person name="Cowan T.M."/>
            <person name="Smanski M.J."/>
            <person name="Chevrette M.G."/>
            <person name="De Carvalho L.P.S."/>
            <person name="Shen B."/>
        </authorList>
    </citation>
    <scope>NUCLEOTIDE SEQUENCE [LARGE SCALE GENOMIC DNA]</scope>
    <source>
        <strain evidence="1 2">NPDC020594</strain>
    </source>
</reference>
<gene>
    <name evidence="1" type="ORF">AB0H04_38310</name>
</gene>
<evidence type="ECO:0000313" key="1">
    <source>
        <dbReference type="EMBL" id="MEU5712614.1"/>
    </source>
</evidence>
<accession>A0ABV3AKY9</accession>
<keyword evidence="2" id="KW-1185">Reference proteome</keyword>
<evidence type="ECO:0000313" key="2">
    <source>
        <dbReference type="Proteomes" id="UP001551011"/>
    </source>
</evidence>
<sequence>MTAAPGRGGYAWYTSRSHCAKPQGRGITTSLTMDGPQLVLLAYAPLARLALHRLVQP</sequence>
<protein>
    <submittedName>
        <fullName evidence="1">Uncharacterized protein</fullName>
    </submittedName>
</protein>
<dbReference type="EMBL" id="JBFAEG010000038">
    <property type="protein sequence ID" value="MEU5712614.1"/>
    <property type="molecule type" value="Genomic_DNA"/>
</dbReference>
<dbReference type="RefSeq" id="WP_158712663.1">
    <property type="nucleotide sequence ID" value="NZ_JBEXDP010000102.1"/>
</dbReference>
<name>A0ABV3AKY9_9ACTN</name>